<keyword evidence="10" id="KW-0501">Molybdenum cofactor biosynthesis</keyword>
<evidence type="ECO:0000256" key="9">
    <source>
        <dbReference type="ARBA" id="ARBA00023134"/>
    </source>
</evidence>
<comment type="cofactor">
    <cofactor evidence="1">
        <name>[4Fe-4S] cluster</name>
        <dbReference type="ChEBI" id="CHEBI:49883"/>
    </cofactor>
</comment>
<keyword evidence="4" id="KW-0949">S-adenosyl-L-methionine</keyword>
<dbReference type="GO" id="GO:0006777">
    <property type="term" value="P:Mo-molybdopterin cofactor biosynthetic process"/>
    <property type="evidence" value="ECO:0007669"/>
    <property type="project" value="UniProtKB-KW"/>
</dbReference>
<dbReference type="SFLD" id="SFLDS00029">
    <property type="entry name" value="Radical_SAM"/>
    <property type="match status" value="1"/>
</dbReference>
<evidence type="ECO:0000256" key="8">
    <source>
        <dbReference type="ARBA" id="ARBA00023014"/>
    </source>
</evidence>
<proteinExistence type="predicted"/>
<protein>
    <recommendedName>
        <fullName evidence="2">GTP 3',8-cyclase</fullName>
        <ecNumber evidence="2">4.1.99.22</ecNumber>
    </recommendedName>
</protein>
<keyword evidence="3" id="KW-0004">4Fe-4S</keyword>
<comment type="catalytic activity">
    <reaction evidence="12">
        <text>GTP + AH2 + S-adenosyl-L-methionine = (8S)-3',8-cyclo-7,8-dihydroguanosine 5'-triphosphate + 5'-deoxyadenosine + L-methionine + A + H(+)</text>
        <dbReference type="Rhea" id="RHEA:49576"/>
        <dbReference type="ChEBI" id="CHEBI:13193"/>
        <dbReference type="ChEBI" id="CHEBI:15378"/>
        <dbReference type="ChEBI" id="CHEBI:17319"/>
        <dbReference type="ChEBI" id="CHEBI:17499"/>
        <dbReference type="ChEBI" id="CHEBI:37565"/>
        <dbReference type="ChEBI" id="CHEBI:57844"/>
        <dbReference type="ChEBI" id="CHEBI:59789"/>
        <dbReference type="ChEBI" id="CHEBI:131766"/>
        <dbReference type="EC" id="4.1.99.22"/>
    </reaction>
</comment>
<keyword evidence="9" id="KW-0342">GTP-binding</keyword>
<dbReference type="InterPro" id="IPR058240">
    <property type="entry name" value="rSAM_sf"/>
</dbReference>
<evidence type="ECO:0000256" key="10">
    <source>
        <dbReference type="ARBA" id="ARBA00023150"/>
    </source>
</evidence>
<dbReference type="RefSeq" id="WP_322877775.1">
    <property type="nucleotide sequence ID" value="NZ_JAVMIP010000004.1"/>
</dbReference>
<dbReference type="InterPro" id="IPR050105">
    <property type="entry name" value="MoCo_biosynth_MoaA/MoaC"/>
</dbReference>
<keyword evidence="6" id="KW-0547">Nucleotide-binding</keyword>
<dbReference type="SFLD" id="SFLDG01067">
    <property type="entry name" value="SPASM/twitch_domain_containing"/>
    <property type="match status" value="1"/>
</dbReference>
<dbReference type="Gene3D" id="3.20.20.70">
    <property type="entry name" value="Aldolase class I"/>
    <property type="match status" value="1"/>
</dbReference>
<evidence type="ECO:0000256" key="2">
    <source>
        <dbReference type="ARBA" id="ARBA00012167"/>
    </source>
</evidence>
<keyword evidence="15" id="KW-1185">Reference proteome</keyword>
<comment type="caution">
    <text evidence="14">The sequence shown here is derived from an EMBL/GenBank/DDBJ whole genome shotgun (WGS) entry which is preliminary data.</text>
</comment>
<evidence type="ECO:0000256" key="12">
    <source>
        <dbReference type="ARBA" id="ARBA00048697"/>
    </source>
</evidence>
<evidence type="ECO:0000313" key="14">
    <source>
        <dbReference type="EMBL" id="MDS3860500.1"/>
    </source>
</evidence>
<keyword evidence="11 14" id="KW-0456">Lyase</keyword>
<dbReference type="GO" id="GO:0005525">
    <property type="term" value="F:GTP binding"/>
    <property type="evidence" value="ECO:0007669"/>
    <property type="project" value="UniProtKB-KW"/>
</dbReference>
<dbReference type="Pfam" id="PF04055">
    <property type="entry name" value="Radical_SAM"/>
    <property type="match status" value="1"/>
</dbReference>
<name>A0AAE4FT68_9CYAN</name>
<dbReference type="PANTHER" id="PTHR22960:SF0">
    <property type="entry name" value="MOLYBDENUM COFACTOR BIOSYNTHESIS PROTEIN 1"/>
    <property type="match status" value="1"/>
</dbReference>
<dbReference type="Proteomes" id="UP001268256">
    <property type="component" value="Unassembled WGS sequence"/>
</dbReference>
<organism evidence="14 15">
    <name type="scientific">Pseudocalidococcus azoricus BACA0444</name>
    <dbReference type="NCBI Taxonomy" id="2918990"/>
    <lineage>
        <taxon>Bacteria</taxon>
        <taxon>Bacillati</taxon>
        <taxon>Cyanobacteriota</taxon>
        <taxon>Cyanophyceae</taxon>
        <taxon>Acaryochloridales</taxon>
        <taxon>Thermosynechococcaceae</taxon>
        <taxon>Pseudocalidococcus</taxon>
        <taxon>Pseudocalidococcus azoricus</taxon>
    </lineage>
</organism>
<dbReference type="SFLD" id="SFLDG01386">
    <property type="entry name" value="main_SPASM_domain-containing"/>
    <property type="match status" value="1"/>
</dbReference>
<dbReference type="InterPro" id="IPR013483">
    <property type="entry name" value="MoaA"/>
</dbReference>
<dbReference type="PROSITE" id="PS51918">
    <property type="entry name" value="RADICAL_SAM"/>
    <property type="match status" value="1"/>
</dbReference>
<evidence type="ECO:0000259" key="13">
    <source>
        <dbReference type="PROSITE" id="PS51918"/>
    </source>
</evidence>
<dbReference type="GO" id="GO:0046872">
    <property type="term" value="F:metal ion binding"/>
    <property type="evidence" value="ECO:0007669"/>
    <property type="project" value="UniProtKB-KW"/>
</dbReference>
<dbReference type="NCBIfam" id="TIGR02666">
    <property type="entry name" value="moaA"/>
    <property type="match status" value="1"/>
</dbReference>
<evidence type="ECO:0000256" key="11">
    <source>
        <dbReference type="ARBA" id="ARBA00023239"/>
    </source>
</evidence>
<sequence>MLVDSYGRRIRKLRVSLTDQCNLRCHYCMPINAEFMEVNRYLTPKEYGEIIAELVTLGLEEVRLTGGEPLLRQALPEILTTISRCSLKKISLTTNGILLHRYLELLQQHHILDLNISLDSLKPEIFTQITHGRNLSQIQTNITLAKQQGFRIKINTVMMRGVNDLELFNFVEYAKSENIEIRFLELMRIGQACQQQQDQFIPAQELIDRLKTRYTLQAQAMPLDSTAFNFITECGARIGFIASESQPFCGHCSRWRLSADGILRACLLKTDGLEIRELNHEQRLAAYEQLLGMKPYLRPMEVTHLMHQIGG</sequence>
<dbReference type="PROSITE" id="PS01305">
    <property type="entry name" value="MOAA_NIFB_PQQE"/>
    <property type="match status" value="1"/>
</dbReference>
<dbReference type="InterPro" id="IPR000385">
    <property type="entry name" value="MoaA_NifB_PqqE_Fe-S-bd_CS"/>
</dbReference>
<dbReference type="SMART" id="SM00729">
    <property type="entry name" value="Elp3"/>
    <property type="match status" value="1"/>
</dbReference>
<feature type="domain" description="Radical SAM core" evidence="13">
    <location>
        <begin position="5"/>
        <end position="224"/>
    </location>
</feature>
<dbReference type="AlphaFoldDB" id="A0AAE4FT68"/>
<dbReference type="PANTHER" id="PTHR22960">
    <property type="entry name" value="MOLYBDOPTERIN COFACTOR SYNTHESIS PROTEIN A"/>
    <property type="match status" value="1"/>
</dbReference>
<dbReference type="Pfam" id="PF06463">
    <property type="entry name" value="Mob_synth_C"/>
    <property type="match status" value="1"/>
</dbReference>
<dbReference type="SUPFAM" id="SSF102114">
    <property type="entry name" value="Radical SAM enzymes"/>
    <property type="match status" value="1"/>
</dbReference>
<evidence type="ECO:0000256" key="3">
    <source>
        <dbReference type="ARBA" id="ARBA00022485"/>
    </source>
</evidence>
<evidence type="ECO:0000256" key="6">
    <source>
        <dbReference type="ARBA" id="ARBA00022741"/>
    </source>
</evidence>
<dbReference type="EC" id="4.1.99.22" evidence="2"/>
<evidence type="ECO:0000256" key="4">
    <source>
        <dbReference type="ARBA" id="ARBA00022691"/>
    </source>
</evidence>
<dbReference type="InterPro" id="IPR010505">
    <property type="entry name" value="MoaA_twitch"/>
</dbReference>
<reference evidence="15" key="1">
    <citation type="submission" date="2023-07" db="EMBL/GenBank/DDBJ databases">
        <authorList>
            <person name="Luz R."/>
            <person name="Cordeiro R."/>
            <person name="Fonseca A."/>
            <person name="Goncalves V."/>
        </authorList>
    </citation>
    <scope>NUCLEOTIDE SEQUENCE [LARGE SCALE GENOMIC DNA]</scope>
    <source>
        <strain evidence="15">BACA0444</strain>
    </source>
</reference>
<keyword evidence="8" id="KW-0411">Iron-sulfur</keyword>
<dbReference type="GO" id="GO:0061799">
    <property type="term" value="F:cyclic pyranopterin monophosphate synthase activity"/>
    <property type="evidence" value="ECO:0007669"/>
    <property type="project" value="TreeGrafter"/>
</dbReference>
<dbReference type="InterPro" id="IPR007197">
    <property type="entry name" value="rSAM"/>
</dbReference>
<dbReference type="SFLD" id="SFLDG01383">
    <property type="entry name" value="cyclic_pyranopterin_phosphate"/>
    <property type="match status" value="1"/>
</dbReference>
<dbReference type="GO" id="GO:0061798">
    <property type="term" value="F:GTP 3',8'-cyclase activity"/>
    <property type="evidence" value="ECO:0007669"/>
    <property type="project" value="UniProtKB-EC"/>
</dbReference>
<evidence type="ECO:0000256" key="5">
    <source>
        <dbReference type="ARBA" id="ARBA00022723"/>
    </source>
</evidence>
<evidence type="ECO:0000256" key="1">
    <source>
        <dbReference type="ARBA" id="ARBA00001966"/>
    </source>
</evidence>
<evidence type="ECO:0000313" key="15">
    <source>
        <dbReference type="Proteomes" id="UP001268256"/>
    </source>
</evidence>
<evidence type="ECO:0000256" key="7">
    <source>
        <dbReference type="ARBA" id="ARBA00023004"/>
    </source>
</evidence>
<dbReference type="InterPro" id="IPR013785">
    <property type="entry name" value="Aldolase_TIM"/>
</dbReference>
<keyword evidence="7" id="KW-0408">Iron</keyword>
<dbReference type="InterPro" id="IPR006638">
    <property type="entry name" value="Elp3/MiaA/NifB-like_rSAM"/>
</dbReference>
<dbReference type="InterPro" id="IPR040064">
    <property type="entry name" value="MoaA-like"/>
</dbReference>
<dbReference type="EMBL" id="JAVMIP010000004">
    <property type="protein sequence ID" value="MDS3860500.1"/>
    <property type="molecule type" value="Genomic_DNA"/>
</dbReference>
<gene>
    <name evidence="14" type="primary">moaA</name>
    <name evidence="14" type="ORF">RIF25_06720</name>
</gene>
<dbReference type="GO" id="GO:0051539">
    <property type="term" value="F:4 iron, 4 sulfur cluster binding"/>
    <property type="evidence" value="ECO:0007669"/>
    <property type="project" value="UniProtKB-KW"/>
</dbReference>
<accession>A0AAE4FT68</accession>
<dbReference type="CDD" id="cd01335">
    <property type="entry name" value="Radical_SAM"/>
    <property type="match status" value="1"/>
</dbReference>
<keyword evidence="5" id="KW-0479">Metal-binding</keyword>